<dbReference type="OrthoDB" id="5179666at2"/>
<dbReference type="Pfam" id="PF00990">
    <property type="entry name" value="GGDEF"/>
    <property type="match status" value="1"/>
</dbReference>
<dbReference type="SUPFAM" id="SSF55785">
    <property type="entry name" value="PYP-like sensor domain (PAS domain)"/>
    <property type="match status" value="1"/>
</dbReference>
<evidence type="ECO:0000256" key="1">
    <source>
        <dbReference type="SAM" id="Phobius"/>
    </source>
</evidence>
<dbReference type="InterPro" id="IPR035919">
    <property type="entry name" value="EAL_sf"/>
</dbReference>
<dbReference type="Proteomes" id="UP000294901">
    <property type="component" value="Unassembled WGS sequence"/>
</dbReference>
<feature type="transmembrane region" description="Helical" evidence="1">
    <location>
        <begin position="170"/>
        <end position="191"/>
    </location>
</feature>
<dbReference type="PROSITE" id="PS50887">
    <property type="entry name" value="GGDEF"/>
    <property type="match status" value="1"/>
</dbReference>
<feature type="transmembrane region" description="Helical" evidence="1">
    <location>
        <begin position="229"/>
        <end position="249"/>
    </location>
</feature>
<keyword evidence="1" id="KW-0472">Membrane</keyword>
<sequence>MSGGSPLRPVRELSARPVVLAVGALLATASLIAALIVLEPRVVAGFLTACSAVTAAVMVRAAVQRRTAGPRLRVFALATGIGLTAAAGAASGAAMLVAPGALVGGVPLQAEIPLVTLFLVAITFLPAILRPQQHRDSLVRLRVGLDVLGVTACLLFVAWMLLLGTGERRGASITALICGATAAAAVAVNGVHSLRQRAALQWCGPAAALVLIGLTALVIGMDYTKDMDAGIAAVAGAAAINVAAGLLWFGSVRLSPDESPMPPPGSESSAGFPLLALPVLGSALVTVHHLLNGGGPDATAIALGSVAITAVAAREWVSSVALRRQAGHLTDQGNRLRSLMFGSGDVAMVLDSNLAVRWQSAAAARQFGLSDQEVLGRAVTALVHPDQAEAVHAHLLERLSGDSDGDGALAVRLRDGFGRWRETEWTTSGADPAEPGHTLVVHVRDVTNMRDLEQALRESTHRDRQTGLANREGLVRAAELTPDAGAMIVVELGGLTAIGDVRGRDLAESVLVEAARRLRTQVPGSDIPARIGETRFAVLTHSGAVRAHLLAGQLVNTLSAPYLTAGTVSHLSAWGGLADGSADHDTDEVIRRAALALRSVRSGPPGAVEWYETEMETRLLRRSTLEQDLPGAVTRGEIDVRYQPVLELDGRRPVGVEALPVWRHPRLGLVPADELQAVAEDLGLRSQVEQAVLQRSCRLLARWRHLHDTLWLAVNVRPRQLVDPAFQATLETTLEDHELPHAALVIEIAEQHLSDVREDGRQPPVEEIAAQLGRLRAAGVRTAVDNFGTGPTSLSRLRILPIDLLKIDRAVFADPVETFRQAGAVMDVAVTLGRRLGMEVIAHGLEETLDLDTARSAGCRLGQGDLLGPAMPAEHLEALLEQTRV</sequence>
<accession>A0A4R6JCV9</accession>
<dbReference type="Pfam" id="PF00989">
    <property type="entry name" value="PAS"/>
    <property type="match status" value="1"/>
</dbReference>
<dbReference type="InterPro" id="IPR013767">
    <property type="entry name" value="PAS_fold"/>
</dbReference>
<dbReference type="SMART" id="SM00267">
    <property type="entry name" value="GGDEF"/>
    <property type="match status" value="1"/>
</dbReference>
<dbReference type="InterPro" id="IPR043128">
    <property type="entry name" value="Rev_trsase/Diguanyl_cyclase"/>
</dbReference>
<dbReference type="Gene3D" id="3.30.70.270">
    <property type="match status" value="1"/>
</dbReference>
<dbReference type="GO" id="GO:0006355">
    <property type="term" value="P:regulation of DNA-templated transcription"/>
    <property type="evidence" value="ECO:0007669"/>
    <property type="project" value="InterPro"/>
</dbReference>
<dbReference type="CDD" id="cd00130">
    <property type="entry name" value="PAS"/>
    <property type="match status" value="1"/>
</dbReference>
<feature type="domain" description="EAL" evidence="3">
    <location>
        <begin position="622"/>
        <end position="884"/>
    </location>
</feature>
<feature type="transmembrane region" description="Helical" evidence="1">
    <location>
        <begin position="44"/>
        <end position="63"/>
    </location>
</feature>
<dbReference type="AlphaFoldDB" id="A0A4R6JCV9"/>
<dbReference type="SUPFAM" id="SSF55073">
    <property type="entry name" value="Nucleotide cyclase"/>
    <property type="match status" value="1"/>
</dbReference>
<keyword evidence="1" id="KW-0812">Transmembrane</keyword>
<evidence type="ECO:0000259" key="2">
    <source>
        <dbReference type="PROSITE" id="PS50112"/>
    </source>
</evidence>
<evidence type="ECO:0000313" key="5">
    <source>
        <dbReference type="EMBL" id="TDO32791.1"/>
    </source>
</evidence>
<evidence type="ECO:0000313" key="6">
    <source>
        <dbReference type="Proteomes" id="UP000294901"/>
    </source>
</evidence>
<comment type="caution">
    <text evidence="5">The sequence shown here is derived from an EMBL/GenBank/DDBJ whole genome shotgun (WGS) entry which is preliminary data.</text>
</comment>
<evidence type="ECO:0000259" key="3">
    <source>
        <dbReference type="PROSITE" id="PS50883"/>
    </source>
</evidence>
<feature type="transmembrane region" description="Helical" evidence="1">
    <location>
        <begin position="270"/>
        <end position="291"/>
    </location>
</feature>
<organism evidence="5 6">
    <name type="scientific">Paractinoplanes brasiliensis</name>
    <dbReference type="NCBI Taxonomy" id="52695"/>
    <lineage>
        <taxon>Bacteria</taxon>
        <taxon>Bacillati</taxon>
        <taxon>Actinomycetota</taxon>
        <taxon>Actinomycetes</taxon>
        <taxon>Micromonosporales</taxon>
        <taxon>Micromonosporaceae</taxon>
        <taxon>Paractinoplanes</taxon>
    </lineage>
</organism>
<feature type="transmembrane region" description="Helical" evidence="1">
    <location>
        <begin position="203"/>
        <end position="223"/>
    </location>
</feature>
<dbReference type="CDD" id="cd01948">
    <property type="entry name" value="EAL"/>
    <property type="match status" value="1"/>
</dbReference>
<feature type="domain" description="GGDEF" evidence="4">
    <location>
        <begin position="483"/>
        <end position="613"/>
    </location>
</feature>
<dbReference type="InterPro" id="IPR035965">
    <property type="entry name" value="PAS-like_dom_sf"/>
</dbReference>
<dbReference type="InterPro" id="IPR000014">
    <property type="entry name" value="PAS"/>
</dbReference>
<dbReference type="SMART" id="SM00052">
    <property type="entry name" value="EAL"/>
    <property type="match status" value="1"/>
</dbReference>
<feature type="transmembrane region" description="Helical" evidence="1">
    <location>
        <begin position="18"/>
        <end position="38"/>
    </location>
</feature>
<dbReference type="InterPro" id="IPR000160">
    <property type="entry name" value="GGDEF_dom"/>
</dbReference>
<feature type="transmembrane region" description="Helical" evidence="1">
    <location>
        <begin position="141"/>
        <end position="164"/>
    </location>
</feature>
<dbReference type="SMART" id="SM00091">
    <property type="entry name" value="PAS"/>
    <property type="match status" value="1"/>
</dbReference>
<gene>
    <name evidence="5" type="ORF">C8E87_8263</name>
</gene>
<feature type="transmembrane region" description="Helical" evidence="1">
    <location>
        <begin position="110"/>
        <end position="129"/>
    </location>
</feature>
<dbReference type="NCBIfam" id="TIGR00229">
    <property type="entry name" value="sensory_box"/>
    <property type="match status" value="1"/>
</dbReference>
<dbReference type="PANTHER" id="PTHR44757:SF2">
    <property type="entry name" value="BIOFILM ARCHITECTURE MAINTENANCE PROTEIN MBAA"/>
    <property type="match status" value="1"/>
</dbReference>
<keyword evidence="6" id="KW-1185">Reference proteome</keyword>
<name>A0A4R6JCV9_9ACTN</name>
<dbReference type="Gene3D" id="3.20.20.450">
    <property type="entry name" value="EAL domain"/>
    <property type="match status" value="1"/>
</dbReference>
<dbReference type="Pfam" id="PF00563">
    <property type="entry name" value="EAL"/>
    <property type="match status" value="1"/>
</dbReference>
<dbReference type="PROSITE" id="PS50883">
    <property type="entry name" value="EAL"/>
    <property type="match status" value="1"/>
</dbReference>
<dbReference type="InterPro" id="IPR029787">
    <property type="entry name" value="Nucleotide_cyclase"/>
</dbReference>
<dbReference type="Gene3D" id="3.30.450.20">
    <property type="entry name" value="PAS domain"/>
    <property type="match status" value="1"/>
</dbReference>
<keyword evidence="1" id="KW-1133">Transmembrane helix</keyword>
<dbReference type="SUPFAM" id="SSF141868">
    <property type="entry name" value="EAL domain-like"/>
    <property type="match status" value="1"/>
</dbReference>
<reference evidence="5 6" key="1">
    <citation type="submission" date="2019-03" db="EMBL/GenBank/DDBJ databases">
        <title>Sequencing the genomes of 1000 actinobacteria strains.</title>
        <authorList>
            <person name="Klenk H.-P."/>
        </authorList>
    </citation>
    <scope>NUCLEOTIDE SEQUENCE [LARGE SCALE GENOMIC DNA]</scope>
    <source>
        <strain evidence="5 6">DSM 43805</strain>
    </source>
</reference>
<dbReference type="PROSITE" id="PS50112">
    <property type="entry name" value="PAS"/>
    <property type="match status" value="1"/>
</dbReference>
<dbReference type="InterPro" id="IPR001633">
    <property type="entry name" value="EAL_dom"/>
</dbReference>
<dbReference type="PANTHER" id="PTHR44757">
    <property type="entry name" value="DIGUANYLATE CYCLASE DGCP"/>
    <property type="match status" value="1"/>
</dbReference>
<proteinExistence type="predicted"/>
<feature type="transmembrane region" description="Helical" evidence="1">
    <location>
        <begin position="75"/>
        <end position="98"/>
    </location>
</feature>
<dbReference type="EMBL" id="SNWR01000002">
    <property type="protein sequence ID" value="TDO32791.1"/>
    <property type="molecule type" value="Genomic_DNA"/>
</dbReference>
<evidence type="ECO:0000259" key="4">
    <source>
        <dbReference type="PROSITE" id="PS50887"/>
    </source>
</evidence>
<feature type="domain" description="PAS" evidence="2">
    <location>
        <begin position="332"/>
        <end position="402"/>
    </location>
</feature>
<protein>
    <submittedName>
        <fullName evidence="5">PAS domain S-box-containing protein</fullName>
    </submittedName>
</protein>
<dbReference type="InterPro" id="IPR052155">
    <property type="entry name" value="Biofilm_reg_signaling"/>
</dbReference>